<dbReference type="PANTHER" id="PTHR23168">
    <property type="entry name" value="MITOTIC SPINDLE ASSEMBLY CHECKPOINT PROTEIN MAD1 MITOTIC ARREST DEFICIENT-LIKE PROTEIN 1"/>
    <property type="match status" value="1"/>
</dbReference>
<comment type="caution">
    <text evidence="9">The sequence shown here is derived from an EMBL/GenBank/DDBJ whole genome shotgun (WGS) entry which is preliminary data.</text>
</comment>
<dbReference type="GO" id="GO:0072686">
    <property type="term" value="C:mitotic spindle"/>
    <property type="evidence" value="ECO:0007669"/>
    <property type="project" value="TreeGrafter"/>
</dbReference>
<evidence type="ECO:0008006" key="11">
    <source>
        <dbReference type="Google" id="ProtNLM"/>
    </source>
</evidence>
<dbReference type="AlphaFoldDB" id="A0A250X1K9"/>
<evidence type="ECO:0000256" key="2">
    <source>
        <dbReference type="ARBA" id="ARBA00008029"/>
    </source>
</evidence>
<evidence type="ECO:0000256" key="8">
    <source>
        <dbReference type="SAM" id="MobiDB-lite"/>
    </source>
</evidence>
<dbReference type="GO" id="GO:0051315">
    <property type="term" value="P:attachment of mitotic spindle microtubules to kinetochore"/>
    <property type="evidence" value="ECO:0007669"/>
    <property type="project" value="TreeGrafter"/>
</dbReference>
<feature type="coiled-coil region" evidence="7">
    <location>
        <begin position="618"/>
        <end position="645"/>
    </location>
</feature>
<keyword evidence="7" id="KW-0175">Coiled coil</keyword>
<dbReference type="Gene3D" id="1.20.5.170">
    <property type="match status" value="1"/>
</dbReference>
<comment type="similarity">
    <text evidence="2">Belongs to the MAD1 family.</text>
</comment>
<protein>
    <recommendedName>
        <fullName evidence="11">Mitotic spindle assembly checkpoint protein MAD1</fullName>
    </recommendedName>
</protein>
<keyword evidence="3" id="KW-0132">Cell division</keyword>
<dbReference type="GO" id="GO:0005635">
    <property type="term" value="C:nuclear envelope"/>
    <property type="evidence" value="ECO:0007669"/>
    <property type="project" value="TreeGrafter"/>
</dbReference>
<organism evidence="9 10">
    <name type="scientific">Chlamydomonas eustigma</name>
    <dbReference type="NCBI Taxonomy" id="1157962"/>
    <lineage>
        <taxon>Eukaryota</taxon>
        <taxon>Viridiplantae</taxon>
        <taxon>Chlorophyta</taxon>
        <taxon>core chlorophytes</taxon>
        <taxon>Chlorophyceae</taxon>
        <taxon>CS clade</taxon>
        <taxon>Chlamydomonadales</taxon>
        <taxon>Chlamydomonadaceae</taxon>
        <taxon>Chlamydomonas</taxon>
    </lineage>
</organism>
<comment type="subcellular location">
    <subcellularLocation>
        <location evidence="1">Nucleus</location>
    </subcellularLocation>
</comment>
<dbReference type="OrthoDB" id="545678at2759"/>
<dbReference type="SUPFAM" id="SSF75704">
    <property type="entry name" value="Mitotic arrest deficient-like 1, Mad1"/>
    <property type="match status" value="1"/>
</dbReference>
<accession>A0A250X1K9</accession>
<dbReference type="GO" id="GO:0051301">
    <property type="term" value="P:cell division"/>
    <property type="evidence" value="ECO:0007669"/>
    <property type="project" value="UniProtKB-KW"/>
</dbReference>
<dbReference type="Gene3D" id="3.30.457.60">
    <property type="match status" value="1"/>
</dbReference>
<keyword evidence="4" id="KW-0498">Mitosis</keyword>
<keyword evidence="5" id="KW-0539">Nucleus</keyword>
<name>A0A250X1K9_9CHLO</name>
<dbReference type="GO" id="GO:0007094">
    <property type="term" value="P:mitotic spindle assembly checkpoint signaling"/>
    <property type="evidence" value="ECO:0007669"/>
    <property type="project" value="InterPro"/>
</dbReference>
<evidence type="ECO:0000313" key="10">
    <source>
        <dbReference type="Proteomes" id="UP000232323"/>
    </source>
</evidence>
<gene>
    <name evidence="9" type="ORF">CEUSTIGMA_g4066.t1</name>
</gene>
<dbReference type="EMBL" id="BEGY01000018">
    <property type="protein sequence ID" value="GAX76620.1"/>
    <property type="molecule type" value="Genomic_DNA"/>
</dbReference>
<feature type="coiled-coil region" evidence="7">
    <location>
        <begin position="78"/>
        <end position="236"/>
    </location>
</feature>
<dbReference type="Pfam" id="PF05557">
    <property type="entry name" value="MAD"/>
    <property type="match status" value="1"/>
</dbReference>
<dbReference type="PANTHER" id="PTHR23168:SF0">
    <property type="entry name" value="MITOTIC SPINDLE ASSEMBLY CHECKPOINT PROTEIN MAD1"/>
    <property type="match status" value="1"/>
</dbReference>
<evidence type="ECO:0000256" key="5">
    <source>
        <dbReference type="ARBA" id="ARBA00023242"/>
    </source>
</evidence>
<evidence type="ECO:0000256" key="4">
    <source>
        <dbReference type="ARBA" id="ARBA00022776"/>
    </source>
</evidence>
<dbReference type="Proteomes" id="UP000232323">
    <property type="component" value="Unassembled WGS sequence"/>
</dbReference>
<reference evidence="9 10" key="1">
    <citation type="submission" date="2017-08" db="EMBL/GenBank/DDBJ databases">
        <title>Acidophilic green algal genome provides insights into adaptation to an acidic environment.</title>
        <authorList>
            <person name="Hirooka S."/>
            <person name="Hirose Y."/>
            <person name="Kanesaki Y."/>
            <person name="Higuchi S."/>
            <person name="Fujiwara T."/>
            <person name="Onuma R."/>
            <person name="Era A."/>
            <person name="Ohbayashi R."/>
            <person name="Uzuka A."/>
            <person name="Nozaki H."/>
            <person name="Yoshikawa H."/>
            <person name="Miyagishima S.Y."/>
        </authorList>
    </citation>
    <scope>NUCLEOTIDE SEQUENCE [LARGE SCALE GENOMIC DNA]</scope>
    <source>
        <strain evidence="9 10">NIES-2499</strain>
    </source>
</reference>
<dbReference type="GO" id="GO:0000776">
    <property type="term" value="C:kinetochore"/>
    <property type="evidence" value="ECO:0007669"/>
    <property type="project" value="TreeGrafter"/>
</dbReference>
<evidence type="ECO:0000256" key="6">
    <source>
        <dbReference type="ARBA" id="ARBA00023306"/>
    </source>
</evidence>
<proteinExistence type="inferred from homology"/>
<sequence>MTQRPCLALRSLTEFETPLPGPRLHVNEGYVRSDKRARIIETPSGSIGAFDTPMLINDRPNSSSRGMLDYLQQRGGRIKELEDEIGRYRTRQEQLIQEVHLKQQQVAVLQQDLAAAKSEAVSQRHLSSRFEHEEIEKLLESELSKAMDIEAELRDTQNRLHATERKASDTVAECRRTEAEMNRRLHEAQLKAEMAERQLEVIKADCDGKVQKAVFEADLERKRREAEQEISRTALKQLEETRREVAVKSSELRGMKQMHQSAAVGNASSSILLQRVRELEEVVKVQEKQIRSLKDLVEKSGVKGVQEHCKPDALSERVGPNREDTGALEDIGVAAAPGSVLCKSSPSSSQQQQQQVNRLVEWEAGELQHQLSEAAELLTQHCSIQLLPSHDPLISNHDPGMRQLCSAQDAERVLALLVKQVGDLKQVLAQKDCEMLALSVRGKGLDKQLREVSDQLAQKNVELQAIVLSEKTASRQLNAITQERDALRRALSVPAILPKPDSVSGKILSEQQVGQVRELQTLVSELQRQLELAQRDASVAAASATEQRVEAAAARGRADAAEAKVVQLEKEADGLALDVATLHEKLGRGEVNRSSVRVLHMKMNPETQLYQETNDSALKELQAEKEVLSSRLKELAVEVERLRSSSSVGLENNTAGRSVRHATPREEHQDVEGGIHAVTVRDAQIAVLTHRLREMEKSMTRLKEVTKERVVAFREACYSLFGYRVDMSSQATAAKDAAIAPTIFSLKPQHADHPDLMLVFRFTPTGGMELVQNQYSSRWRREVDTFINKFKSIPAFTANLTIENFQKQTQC</sequence>
<dbReference type="InterPro" id="IPR008672">
    <property type="entry name" value="Mad1"/>
</dbReference>
<dbReference type="STRING" id="1157962.A0A250X1K9"/>
<evidence type="ECO:0000256" key="3">
    <source>
        <dbReference type="ARBA" id="ARBA00022618"/>
    </source>
</evidence>
<dbReference type="Gene3D" id="6.10.250.90">
    <property type="match status" value="1"/>
</dbReference>
<keyword evidence="10" id="KW-1185">Reference proteome</keyword>
<evidence type="ECO:0000256" key="7">
    <source>
        <dbReference type="SAM" id="Coils"/>
    </source>
</evidence>
<keyword evidence="6" id="KW-0131">Cell cycle</keyword>
<feature type="coiled-coil region" evidence="7">
    <location>
        <begin position="516"/>
        <end position="585"/>
    </location>
</feature>
<evidence type="ECO:0000256" key="1">
    <source>
        <dbReference type="ARBA" id="ARBA00004123"/>
    </source>
</evidence>
<feature type="region of interest" description="Disordered" evidence="8">
    <location>
        <begin position="648"/>
        <end position="670"/>
    </location>
</feature>
<evidence type="ECO:0000313" key="9">
    <source>
        <dbReference type="EMBL" id="GAX76620.1"/>
    </source>
</evidence>